<reference evidence="3 4" key="1">
    <citation type="submission" date="2019-09" db="EMBL/GenBank/DDBJ databases">
        <title>Bird 10,000 Genomes (B10K) Project - Family phase.</title>
        <authorList>
            <person name="Zhang G."/>
        </authorList>
    </citation>
    <scope>NUCLEOTIDE SEQUENCE [LARGE SCALE GENOMIC DNA]</scope>
    <source>
        <strain evidence="3">B10K-DU-004-15</strain>
        <tissue evidence="3">Mixed tissue sample</tissue>
    </source>
</reference>
<dbReference type="InterPro" id="IPR001108">
    <property type="entry name" value="Peptidase_A22A"/>
</dbReference>
<dbReference type="GO" id="GO:0007219">
    <property type="term" value="P:Notch signaling pathway"/>
    <property type="evidence" value="ECO:0007669"/>
    <property type="project" value="UniProtKB-KW"/>
</dbReference>
<dbReference type="PRINTS" id="PR01072">
    <property type="entry name" value="PRESENILIN"/>
</dbReference>
<dbReference type="GO" id="GO:0070765">
    <property type="term" value="C:gamma-secretase complex"/>
    <property type="evidence" value="ECO:0007669"/>
    <property type="project" value="TreeGrafter"/>
</dbReference>
<dbReference type="EC" id="3.4.23.-" evidence="1"/>
<accession>A0A7K4RBT9</accession>
<dbReference type="PANTHER" id="PTHR10202:SF18">
    <property type="entry name" value="PRESENILIN-1"/>
    <property type="match status" value="1"/>
</dbReference>
<comment type="caution">
    <text evidence="3">The sequence shown here is derived from an EMBL/GenBank/DDBJ whole genome shotgun (WGS) entry which is preliminary data.</text>
</comment>
<dbReference type="AlphaFoldDB" id="A0A7K4RBT9"/>
<feature type="non-terminal residue" evidence="3">
    <location>
        <position position="121"/>
    </location>
</feature>
<keyword evidence="1" id="KW-0333">Golgi apparatus</keyword>
<proteinExistence type="inferred from homology"/>
<dbReference type="GO" id="GO:0042500">
    <property type="term" value="F:aspartic endopeptidase activity, intramembrane cleaving"/>
    <property type="evidence" value="ECO:0007669"/>
    <property type="project" value="InterPro"/>
</dbReference>
<evidence type="ECO:0000313" key="3">
    <source>
        <dbReference type="EMBL" id="NWQ70749.1"/>
    </source>
</evidence>
<dbReference type="GO" id="GO:0005789">
    <property type="term" value="C:endoplasmic reticulum membrane"/>
    <property type="evidence" value="ECO:0007669"/>
    <property type="project" value="UniProtKB-SubCell"/>
</dbReference>
<evidence type="ECO:0000256" key="1">
    <source>
        <dbReference type="RuleBase" id="RU361148"/>
    </source>
</evidence>
<dbReference type="PANTHER" id="PTHR10202">
    <property type="entry name" value="PRESENILIN"/>
    <property type="match status" value="1"/>
</dbReference>
<dbReference type="Pfam" id="PF01080">
    <property type="entry name" value="Presenilin"/>
    <property type="match status" value="1"/>
</dbReference>
<feature type="non-terminal residue" evidence="3">
    <location>
        <position position="1"/>
    </location>
</feature>
<feature type="compositionally biased region" description="Polar residues" evidence="2">
    <location>
        <begin position="55"/>
        <end position="70"/>
    </location>
</feature>
<keyword evidence="1" id="KW-0914">Notch signaling pathway</keyword>
<name>A0A7K4RBT9_9TYRA</name>
<dbReference type="GO" id="GO:0034205">
    <property type="term" value="P:amyloid-beta formation"/>
    <property type="evidence" value="ECO:0007669"/>
    <property type="project" value="TreeGrafter"/>
</dbReference>
<comment type="subunit">
    <text evidence="1">Homodimer.</text>
</comment>
<keyword evidence="4" id="KW-1185">Reference proteome</keyword>
<dbReference type="GO" id="GO:0055074">
    <property type="term" value="P:calcium ion homeostasis"/>
    <property type="evidence" value="ECO:0007669"/>
    <property type="project" value="TreeGrafter"/>
</dbReference>
<protein>
    <recommendedName>
        <fullName evidence="1">Presenilin</fullName>
        <ecNumber evidence="1">3.4.23.-</ecNumber>
    </recommendedName>
</protein>
<evidence type="ECO:0000256" key="2">
    <source>
        <dbReference type="SAM" id="MobiDB-lite"/>
    </source>
</evidence>
<organism evidence="3 4">
    <name type="scientific">Neopipo cinnamomea</name>
    <dbReference type="NCBI Taxonomy" id="456388"/>
    <lineage>
        <taxon>Eukaryota</taxon>
        <taxon>Metazoa</taxon>
        <taxon>Chordata</taxon>
        <taxon>Craniata</taxon>
        <taxon>Vertebrata</taxon>
        <taxon>Euteleostomi</taxon>
        <taxon>Archelosauria</taxon>
        <taxon>Archosauria</taxon>
        <taxon>Dinosauria</taxon>
        <taxon>Saurischia</taxon>
        <taxon>Theropoda</taxon>
        <taxon>Coelurosauria</taxon>
        <taxon>Aves</taxon>
        <taxon>Neognathae</taxon>
        <taxon>Neoaves</taxon>
        <taxon>Telluraves</taxon>
        <taxon>Australaves</taxon>
        <taxon>Passeriformes</taxon>
        <taxon>Tyrannidae</taxon>
        <taxon>Neopipo</taxon>
    </lineage>
</organism>
<dbReference type="Proteomes" id="UP000556200">
    <property type="component" value="Unassembled WGS sequence"/>
</dbReference>
<dbReference type="EMBL" id="VYZA01001635">
    <property type="protein sequence ID" value="NWQ70749.1"/>
    <property type="molecule type" value="Genomic_DNA"/>
</dbReference>
<evidence type="ECO:0000313" key="4">
    <source>
        <dbReference type="Proteomes" id="UP000556200"/>
    </source>
</evidence>
<keyword evidence="1" id="KW-0645">Protease</keyword>
<dbReference type="GO" id="GO:0016485">
    <property type="term" value="P:protein processing"/>
    <property type="evidence" value="ECO:0007669"/>
    <property type="project" value="InterPro"/>
</dbReference>
<gene>
    <name evidence="3" type="primary">Psen1</name>
    <name evidence="3" type="ORF">NEOCIN_R14311</name>
</gene>
<comment type="similarity">
    <text evidence="1">Belongs to the peptidase A22A family.</text>
</comment>
<comment type="subcellular location">
    <subcellularLocation>
        <location evidence="1">Endoplasmic reticulum membrane</location>
        <topology evidence="1">Multi-pass membrane protein</topology>
    </subcellularLocation>
    <subcellularLocation>
        <location evidence="1">Golgi apparatus membrane</location>
        <topology evidence="1">Multi-pass membrane protein</topology>
    </subcellularLocation>
</comment>
<comment type="function">
    <text evidence="1">Probable subunit of the gamma-secretase complex, an endoprotease complex that catalyzes the intramembrane cleavage of integral membrane proteins such as Notch receptors.</text>
</comment>
<sequence>DLVAVLCPKGPLRMLVETAQERNETLFPALIYSSTMIWLVNMAEEDPEAQRKASKNSTYDKQAPASQTQNEDAEADDGGFSQEWQQQRDNRIGPIESTPESRAAVQALPSNSQTSEDPEER</sequence>
<comment type="domain">
    <text evidence="1">The PAL motif is required for normal active site conformation.</text>
</comment>
<feature type="region of interest" description="Disordered" evidence="2">
    <location>
        <begin position="46"/>
        <end position="121"/>
    </location>
</feature>
<keyword evidence="1" id="KW-0378">Hydrolase</keyword>
<keyword evidence="1" id="KW-0256">Endoplasmic reticulum</keyword>
<dbReference type="GO" id="GO:0000139">
    <property type="term" value="C:Golgi membrane"/>
    <property type="evidence" value="ECO:0007669"/>
    <property type="project" value="UniProtKB-SubCell"/>
</dbReference>
<dbReference type="GO" id="GO:0006509">
    <property type="term" value="P:membrane protein ectodomain proteolysis"/>
    <property type="evidence" value="ECO:0007669"/>
    <property type="project" value="TreeGrafter"/>
</dbReference>